<dbReference type="AlphaFoldDB" id="A7VY86"/>
<reference evidence="1 3" key="1">
    <citation type="submission" date="2007-08" db="EMBL/GenBank/DDBJ databases">
        <title>Draft genome sequence of Clostridium leptum (DSM 753).</title>
        <authorList>
            <person name="Sudarsanam P."/>
            <person name="Ley R."/>
            <person name="Guruge J."/>
            <person name="Turnbaugh P.J."/>
            <person name="Mahowald M."/>
            <person name="Liep D."/>
            <person name="Gordon J."/>
        </authorList>
    </citation>
    <scope>NUCLEOTIDE SEQUENCE [LARGE SCALE GENOMIC DNA]</scope>
    <source>
        <strain evidence="1 3">DSM 753</strain>
    </source>
</reference>
<keyword evidence="4" id="KW-1185">Reference proteome</keyword>
<evidence type="ECO:0000313" key="3">
    <source>
        <dbReference type="Proteomes" id="UP000003490"/>
    </source>
</evidence>
<protein>
    <submittedName>
        <fullName evidence="1">Uncharacterized protein</fullName>
    </submittedName>
</protein>
<evidence type="ECO:0000313" key="2">
    <source>
        <dbReference type="EMBL" id="PEQ25121.1"/>
    </source>
</evidence>
<name>A7VY86_9FIRM</name>
<reference evidence="2 4" key="3">
    <citation type="submission" date="2017-07" db="EMBL/GenBank/DDBJ databases">
        <title>Prevalence of linear plasmids in Cutibacterium (Propionibacterium) acnes isolates obtained from prostatic tissue.</title>
        <authorList>
            <person name="Davidsson S."/>
            <person name="Carlsson J."/>
            <person name="Molling P."/>
            <person name="Andren O."/>
            <person name="Andersson S.-O."/>
            <person name="Brzuszkiewicz E."/>
            <person name="Poehlein A."/>
            <person name="Al-Zeer M."/>
            <person name="Brinkmann V."/>
            <person name="Scavenius C."/>
            <person name="Nazipi S."/>
            <person name="Soderquist B."/>
            <person name="Bruggemann H."/>
        </authorList>
    </citation>
    <scope>NUCLEOTIDE SEQUENCE [LARGE SCALE GENOMIC DNA]</scope>
    <source>
        <strain evidence="2 4">DSM 753</strain>
    </source>
</reference>
<dbReference type="Proteomes" id="UP000220611">
    <property type="component" value="Unassembled WGS sequence"/>
</dbReference>
<reference evidence="1 3" key="2">
    <citation type="submission" date="2007-08" db="EMBL/GenBank/DDBJ databases">
        <authorList>
            <person name="Fulton L."/>
            <person name="Clifton S."/>
            <person name="Fulton B."/>
            <person name="Xu J."/>
            <person name="Minx P."/>
            <person name="Pepin K.H."/>
            <person name="Johnson M."/>
            <person name="Thiruvilangam P."/>
            <person name="Bhonagiri V."/>
            <person name="Nash W.E."/>
            <person name="Wang C."/>
            <person name="Mardis E.R."/>
            <person name="Wilson R.K."/>
        </authorList>
    </citation>
    <scope>NUCLEOTIDE SEQUENCE [LARGE SCALE GENOMIC DNA]</scope>
    <source>
        <strain evidence="1 3">DSM 753</strain>
    </source>
</reference>
<evidence type="ECO:0000313" key="4">
    <source>
        <dbReference type="Proteomes" id="UP000220611"/>
    </source>
</evidence>
<sequence length="81" mass="9118">MLTAGFSKKMRPFSFLPLVLRPIGVRFSVLLEFLLQEAYSLFPASPDICAKTFHWRNREAMSPEHKKKAAGITDSGGFPCE</sequence>
<dbReference type="Proteomes" id="UP000003490">
    <property type="component" value="Unassembled WGS sequence"/>
</dbReference>
<proteinExistence type="predicted"/>
<comment type="caution">
    <text evidence="1">The sequence shown here is derived from an EMBL/GenBank/DDBJ whole genome shotgun (WGS) entry which is preliminary data.</text>
</comment>
<dbReference type="EMBL" id="ABCB02000021">
    <property type="protein sequence ID" value="EDO59514.1"/>
    <property type="molecule type" value="Genomic_DNA"/>
</dbReference>
<organism evidence="1 3">
    <name type="scientific">[Clostridium] leptum DSM 753</name>
    <dbReference type="NCBI Taxonomy" id="428125"/>
    <lineage>
        <taxon>Bacteria</taxon>
        <taxon>Bacillati</taxon>
        <taxon>Bacillota</taxon>
        <taxon>Clostridia</taxon>
        <taxon>Eubacteriales</taxon>
        <taxon>Oscillospiraceae</taxon>
        <taxon>Oscillospiraceae incertae sedis</taxon>
    </lineage>
</organism>
<dbReference type="EMBL" id="NOXF01000002">
    <property type="protein sequence ID" value="PEQ25121.1"/>
    <property type="molecule type" value="Genomic_DNA"/>
</dbReference>
<gene>
    <name evidence="2" type="ORF">CH238_03535</name>
    <name evidence="1" type="ORF">CLOLEP_03564</name>
</gene>
<accession>A7VY86</accession>
<dbReference type="HOGENOM" id="CLU_2567820_0_0_9"/>
<evidence type="ECO:0000313" key="1">
    <source>
        <dbReference type="EMBL" id="EDO59514.1"/>
    </source>
</evidence>